<reference evidence="2 3" key="1">
    <citation type="submission" date="2015-09" db="EMBL/GenBank/DDBJ databases">
        <authorList>
            <consortium name="Swine Surveillance"/>
        </authorList>
    </citation>
    <scope>NUCLEOTIDE SEQUENCE [LARGE SCALE GENOMIC DNA]</scope>
    <source>
        <strain evidence="2 3">CECT 8383</strain>
    </source>
</reference>
<evidence type="ECO:0000313" key="3">
    <source>
        <dbReference type="Proteomes" id="UP000051681"/>
    </source>
</evidence>
<protein>
    <submittedName>
        <fullName evidence="2">UDP-glucose 4-epimerase</fullName>
        <ecNumber evidence="2">5.1.3.2</ecNumber>
    </submittedName>
</protein>
<dbReference type="EMBL" id="CYSF01000011">
    <property type="protein sequence ID" value="CUH85037.1"/>
    <property type="molecule type" value="Genomic_DNA"/>
</dbReference>
<gene>
    <name evidence="2" type="primary">galE_3</name>
    <name evidence="2" type="ORF">TM5383_02259</name>
</gene>
<dbReference type="STRING" id="340021.TM5383_02259"/>
<dbReference type="SUPFAM" id="SSF51735">
    <property type="entry name" value="NAD(P)-binding Rossmann-fold domains"/>
    <property type="match status" value="1"/>
</dbReference>
<dbReference type="OrthoDB" id="9801785at2"/>
<dbReference type="InterPro" id="IPR050177">
    <property type="entry name" value="Lipid_A_modif_metabolic_enz"/>
</dbReference>
<dbReference type="EC" id="5.1.3.2" evidence="2"/>
<dbReference type="Gene3D" id="3.40.50.720">
    <property type="entry name" value="NAD(P)-binding Rossmann-like Domain"/>
    <property type="match status" value="1"/>
</dbReference>
<proteinExistence type="predicted"/>
<organism evidence="2 3">
    <name type="scientific">Thalassovita mediterranea</name>
    <dbReference type="NCBI Taxonomy" id="340021"/>
    <lineage>
        <taxon>Bacteria</taxon>
        <taxon>Pseudomonadati</taxon>
        <taxon>Pseudomonadota</taxon>
        <taxon>Alphaproteobacteria</taxon>
        <taxon>Rhodobacterales</taxon>
        <taxon>Roseobacteraceae</taxon>
        <taxon>Thalassovita</taxon>
    </lineage>
</organism>
<dbReference type="Pfam" id="PF01370">
    <property type="entry name" value="Epimerase"/>
    <property type="match status" value="1"/>
</dbReference>
<dbReference type="InterPro" id="IPR001509">
    <property type="entry name" value="Epimerase_deHydtase"/>
</dbReference>
<name>A0A0P1GR22_9RHOB</name>
<evidence type="ECO:0000313" key="2">
    <source>
        <dbReference type="EMBL" id="CUH85037.1"/>
    </source>
</evidence>
<keyword evidence="3" id="KW-1185">Reference proteome</keyword>
<evidence type="ECO:0000259" key="1">
    <source>
        <dbReference type="Pfam" id="PF01370"/>
    </source>
</evidence>
<dbReference type="GO" id="GO:0003978">
    <property type="term" value="F:UDP-glucose 4-epimerase activity"/>
    <property type="evidence" value="ECO:0007669"/>
    <property type="project" value="UniProtKB-EC"/>
</dbReference>
<dbReference type="Proteomes" id="UP000051681">
    <property type="component" value="Unassembled WGS sequence"/>
</dbReference>
<dbReference type="AlphaFoldDB" id="A0A0P1GR22"/>
<keyword evidence="2" id="KW-0413">Isomerase</keyword>
<dbReference type="RefSeq" id="WP_076400312.1">
    <property type="nucleotide sequence ID" value="NZ_FTNX01000019.1"/>
</dbReference>
<dbReference type="PANTHER" id="PTHR43245">
    <property type="entry name" value="BIFUNCTIONAL POLYMYXIN RESISTANCE PROTEIN ARNA"/>
    <property type="match status" value="1"/>
</dbReference>
<accession>A0A0P1GR22</accession>
<dbReference type="InterPro" id="IPR036291">
    <property type="entry name" value="NAD(P)-bd_dom_sf"/>
</dbReference>
<sequence>MARETIVVFGGAGFIGGHLLRRLLEEEATLICADIREPSERLPGVQYVLADVRDLSGFRVDQPVSKIYNLAAVHTTPGHEPWEYYDTNVRGAVEITKFADQAGCSNITFTSSISVYGPDETAKDESTKPTPNSDYGHSKLIAESVHLTWLDKNASGQLVIVRPAVVFGKGEGGNFTRLARMLEKGFFFYPGRKDTIKSCIFVGDLIEWILEAERVNQKKTVLNGAYTNRYTIEEIVETFREVAFPKARAFLVPAEVLKIVATALRPLSIVGLGIHPDRVNKLMVSTNILPSWAEERGLATKDRLKIALTEWKASTDGRFF</sequence>
<feature type="domain" description="NAD-dependent epimerase/dehydratase" evidence="1">
    <location>
        <begin position="6"/>
        <end position="212"/>
    </location>
</feature>